<dbReference type="UniPathway" id="UPA00392"/>
<evidence type="ECO:0000256" key="16">
    <source>
        <dbReference type="ARBA" id="ARBA00047415"/>
    </source>
</evidence>
<evidence type="ECO:0000256" key="13">
    <source>
        <dbReference type="ARBA" id="ARBA00023157"/>
    </source>
</evidence>
<evidence type="ECO:0000256" key="1">
    <source>
        <dbReference type="ARBA" id="ARBA00002268"/>
    </source>
</evidence>
<reference evidence="18" key="1">
    <citation type="journal article" date="2015" name="MBio">
        <title>Genome-Resolved Metagenomic Analysis Reveals Roles for Candidate Phyla and Other Microbial Community Members in Biogeochemical Transformations in Oil Reservoirs.</title>
        <authorList>
            <person name="Hu P."/>
            <person name="Tom L."/>
            <person name="Singh A."/>
            <person name="Thomas B.C."/>
            <person name="Baker B.J."/>
            <person name="Piceno Y.M."/>
            <person name="Andersen G.L."/>
            <person name="Banfield J.F."/>
        </authorList>
    </citation>
    <scope>NUCLEOTIDE SEQUENCE [LARGE SCALE GENOMIC DNA]</scope>
</reference>
<organism evidence="17 18">
    <name type="scientific">Mesotoga prima</name>
    <dbReference type="NCBI Taxonomy" id="1184387"/>
    <lineage>
        <taxon>Bacteria</taxon>
        <taxon>Thermotogati</taxon>
        <taxon>Thermotogota</taxon>
        <taxon>Thermotogae</taxon>
        <taxon>Kosmotogales</taxon>
        <taxon>Kosmotogaceae</taxon>
        <taxon>Mesotoga</taxon>
    </lineage>
</organism>
<sequence>MNLLHVCCAPDLVSSVLRREELKHSMLLFYNPNIYPEEEFFKRYHAFRRVCQEMGVECPEPDYSPEDFSAIHDSFEDEPEGGMRCTKCIELRLRKAAEAAKSLGAKSFSTTLLASPQKPIYLICQIGQKVSESFDLEFISENLRLERGKLNQFLGNVYVQNYCGCKSSLKEIVQTREIKKRRDKEALERDFSCFADLWRFRGAVISRSSIPVEEVSVLKELITLIKPCALLDDVEDVSLQGKRWLKTGSYNCRIIREKK</sequence>
<evidence type="ECO:0000256" key="10">
    <source>
        <dbReference type="ARBA" id="ARBA00023002"/>
    </source>
</evidence>
<evidence type="ECO:0000313" key="17">
    <source>
        <dbReference type="EMBL" id="KUK79984.1"/>
    </source>
</evidence>
<dbReference type="PATRIC" id="fig|1184387.3.peg.1685"/>
<evidence type="ECO:0000256" key="7">
    <source>
        <dbReference type="ARBA" id="ARBA00022694"/>
    </source>
</evidence>
<dbReference type="GO" id="GO:0008616">
    <property type="term" value="P:tRNA queuosine(34) biosynthetic process"/>
    <property type="evidence" value="ECO:0007669"/>
    <property type="project" value="UniProtKB-UniPathway"/>
</dbReference>
<comment type="catalytic activity">
    <reaction evidence="16">
        <text>epoxyqueuosine(34) in tRNA + AH2 = queuosine(34) in tRNA + A + H2O</text>
        <dbReference type="Rhea" id="RHEA:32159"/>
        <dbReference type="Rhea" id="RHEA-COMP:18571"/>
        <dbReference type="Rhea" id="RHEA-COMP:18582"/>
        <dbReference type="ChEBI" id="CHEBI:13193"/>
        <dbReference type="ChEBI" id="CHEBI:15377"/>
        <dbReference type="ChEBI" id="CHEBI:17499"/>
        <dbReference type="ChEBI" id="CHEBI:194431"/>
        <dbReference type="ChEBI" id="CHEBI:194443"/>
        <dbReference type="EC" id="1.17.99.6"/>
    </reaction>
</comment>
<evidence type="ECO:0000256" key="14">
    <source>
        <dbReference type="ARBA" id="ARBA00023284"/>
    </source>
</evidence>
<gene>
    <name evidence="17" type="ORF">XD94_1238</name>
</gene>
<evidence type="ECO:0000256" key="5">
    <source>
        <dbReference type="ARBA" id="ARBA00016895"/>
    </source>
</evidence>
<keyword evidence="11" id="KW-0408">Iron</keyword>
<comment type="similarity">
    <text evidence="3">Belongs to the QueH family.</text>
</comment>
<evidence type="ECO:0000313" key="18">
    <source>
        <dbReference type="Proteomes" id="UP000054092"/>
    </source>
</evidence>
<dbReference type="InterPro" id="IPR003828">
    <property type="entry name" value="QueH"/>
</dbReference>
<comment type="pathway">
    <text evidence="2">tRNA modification; tRNA-queuosine biosynthesis.</text>
</comment>
<keyword evidence="9" id="KW-0671">Queuosine biosynthesis</keyword>
<dbReference type="PANTHER" id="PTHR36701">
    <property type="entry name" value="EPOXYQUEUOSINE REDUCTASE QUEH"/>
    <property type="match status" value="1"/>
</dbReference>
<comment type="function">
    <text evidence="1">Catalyzes the conversion of epoxyqueuosine (oQ) to queuosine (Q), which is a hypermodified base found in the wobble positions of tRNA(Asp), tRNA(Asn), tRNA(His) and tRNA(Tyr).</text>
</comment>
<dbReference type="GO" id="GO:0051539">
    <property type="term" value="F:4 iron, 4 sulfur cluster binding"/>
    <property type="evidence" value="ECO:0007669"/>
    <property type="project" value="UniProtKB-KW"/>
</dbReference>
<dbReference type="Pfam" id="PF02677">
    <property type="entry name" value="QueH"/>
    <property type="match status" value="1"/>
</dbReference>
<dbReference type="GO" id="GO:0052693">
    <property type="term" value="F:epoxyqueuosine reductase activity"/>
    <property type="evidence" value="ECO:0007669"/>
    <property type="project" value="UniProtKB-EC"/>
</dbReference>
<name>A0A101HNI0_9BACT</name>
<evidence type="ECO:0000256" key="11">
    <source>
        <dbReference type="ARBA" id="ARBA00023004"/>
    </source>
</evidence>
<accession>A0A101HNI0</accession>
<dbReference type="EC" id="1.17.99.6" evidence="4"/>
<evidence type="ECO:0000256" key="8">
    <source>
        <dbReference type="ARBA" id="ARBA00022723"/>
    </source>
</evidence>
<evidence type="ECO:0000256" key="2">
    <source>
        <dbReference type="ARBA" id="ARBA00004691"/>
    </source>
</evidence>
<proteinExistence type="inferred from homology"/>
<comment type="caution">
    <text evidence="17">The sequence shown here is derived from an EMBL/GenBank/DDBJ whole genome shotgun (WGS) entry which is preliminary data.</text>
</comment>
<dbReference type="GO" id="GO:0046872">
    <property type="term" value="F:metal ion binding"/>
    <property type="evidence" value="ECO:0007669"/>
    <property type="project" value="UniProtKB-KW"/>
</dbReference>
<keyword evidence="8" id="KW-0479">Metal-binding</keyword>
<evidence type="ECO:0000256" key="3">
    <source>
        <dbReference type="ARBA" id="ARBA00008207"/>
    </source>
</evidence>
<keyword evidence="14" id="KW-0676">Redox-active center</keyword>
<keyword evidence="13" id="KW-1015">Disulfide bond</keyword>
<evidence type="ECO:0000256" key="12">
    <source>
        <dbReference type="ARBA" id="ARBA00023014"/>
    </source>
</evidence>
<protein>
    <recommendedName>
        <fullName evidence="5">Epoxyqueuosine reductase QueH</fullName>
        <ecNumber evidence="4">1.17.99.6</ecNumber>
    </recommendedName>
    <alternativeName>
        <fullName evidence="15">Queuosine biosynthesis protein QueH</fullName>
    </alternativeName>
</protein>
<evidence type="ECO:0000256" key="4">
    <source>
        <dbReference type="ARBA" id="ARBA00012622"/>
    </source>
</evidence>
<evidence type="ECO:0000256" key="15">
    <source>
        <dbReference type="ARBA" id="ARBA00031446"/>
    </source>
</evidence>
<dbReference type="Proteomes" id="UP000054092">
    <property type="component" value="Unassembled WGS sequence"/>
</dbReference>
<dbReference type="PANTHER" id="PTHR36701:SF1">
    <property type="entry name" value="EPOXYQUEUOSINE REDUCTASE QUEH"/>
    <property type="match status" value="1"/>
</dbReference>
<evidence type="ECO:0000256" key="6">
    <source>
        <dbReference type="ARBA" id="ARBA00022485"/>
    </source>
</evidence>
<keyword evidence="12" id="KW-0411">Iron-sulfur</keyword>
<keyword evidence="10" id="KW-0560">Oxidoreductase</keyword>
<keyword evidence="7" id="KW-0819">tRNA processing</keyword>
<dbReference type="EMBL" id="LGGP01000223">
    <property type="protein sequence ID" value="KUK79984.1"/>
    <property type="molecule type" value="Genomic_DNA"/>
</dbReference>
<keyword evidence="6" id="KW-0004">4Fe-4S</keyword>
<dbReference type="AlphaFoldDB" id="A0A101HNI0"/>
<evidence type="ECO:0000256" key="9">
    <source>
        <dbReference type="ARBA" id="ARBA00022785"/>
    </source>
</evidence>